<dbReference type="PANTHER" id="PTHR47506">
    <property type="entry name" value="TRANSCRIPTIONAL REGULATORY PROTEIN"/>
    <property type="match status" value="1"/>
</dbReference>
<keyword evidence="1" id="KW-0805">Transcription regulation</keyword>
<dbReference type="PROSITE" id="PS50977">
    <property type="entry name" value="HTH_TETR_2"/>
    <property type="match status" value="1"/>
</dbReference>
<dbReference type="SUPFAM" id="SSF48498">
    <property type="entry name" value="Tetracyclin repressor-like, C-terminal domain"/>
    <property type="match status" value="1"/>
</dbReference>
<sequence length="199" mass="21425">MPYSPAHKQRTREHIVECARMLFNRHGFEKVSIDMVMESAGLTRGGFYNHFKSKEALFAAAVDSFLMGRGARWRNDAGVHDTAGPEAAERMVASYLSAEHLGDLEGQCPLIALPSDISRGSEEVKIAYESLLNAMVGLFESSLSSNGKASHETALTLAALCVGGMVIARTLPDAGIAGDIRDASRRKAESIIAANMNVN</sequence>
<feature type="domain" description="HTH tetR-type" evidence="5">
    <location>
        <begin position="9"/>
        <end position="69"/>
    </location>
</feature>
<dbReference type="InterPro" id="IPR036271">
    <property type="entry name" value="Tet_transcr_reg_TetR-rel_C_sf"/>
</dbReference>
<dbReference type="Proteomes" id="UP000027037">
    <property type="component" value="Unassembled WGS sequence"/>
</dbReference>
<dbReference type="InterPro" id="IPR009057">
    <property type="entry name" value="Homeodomain-like_sf"/>
</dbReference>
<dbReference type="GO" id="GO:0003677">
    <property type="term" value="F:DNA binding"/>
    <property type="evidence" value="ECO:0007669"/>
    <property type="project" value="UniProtKB-UniRule"/>
</dbReference>
<dbReference type="RefSeq" id="WP_034790777.1">
    <property type="nucleotide sequence ID" value="NZ_AWFF01000002.1"/>
</dbReference>
<keyword evidence="7" id="KW-1185">Reference proteome</keyword>
<feature type="DNA-binding region" description="H-T-H motif" evidence="4">
    <location>
        <begin position="32"/>
        <end position="51"/>
    </location>
</feature>
<name>A0A062U9D7_9PROT</name>
<dbReference type="PANTHER" id="PTHR47506:SF7">
    <property type="entry name" value="TRANSCRIPTIONAL REGULATORY PROTEIN"/>
    <property type="match status" value="1"/>
</dbReference>
<dbReference type="EMBL" id="AWFF01000002">
    <property type="protein sequence ID" value="KCZ56981.1"/>
    <property type="molecule type" value="Genomic_DNA"/>
</dbReference>
<dbReference type="InterPro" id="IPR001647">
    <property type="entry name" value="HTH_TetR"/>
</dbReference>
<dbReference type="PROSITE" id="PS01081">
    <property type="entry name" value="HTH_TETR_1"/>
    <property type="match status" value="1"/>
</dbReference>
<reference evidence="6 7" key="1">
    <citation type="journal article" date="2014" name="Antonie Van Leeuwenhoek">
        <title>Hyphomonas beringensis sp. nov. and Hyphomonas chukchiensis sp. nov., isolated from surface seawater of the Bering Sea and Chukchi Sea.</title>
        <authorList>
            <person name="Li C."/>
            <person name="Lai Q."/>
            <person name="Li G."/>
            <person name="Dong C."/>
            <person name="Wang J."/>
            <person name="Liao Y."/>
            <person name="Shao Z."/>
        </authorList>
    </citation>
    <scope>NUCLEOTIDE SEQUENCE [LARGE SCALE GENOMIC DNA]</scope>
    <source>
        <strain evidence="6 7">25B14_1</strain>
    </source>
</reference>
<accession>A0A062U9D7</accession>
<gene>
    <name evidence="6" type="ORF">HY29_07505</name>
</gene>
<dbReference type="PRINTS" id="PR00455">
    <property type="entry name" value="HTHTETR"/>
</dbReference>
<evidence type="ECO:0000256" key="4">
    <source>
        <dbReference type="PROSITE-ProRule" id="PRU00335"/>
    </source>
</evidence>
<evidence type="ECO:0000256" key="1">
    <source>
        <dbReference type="ARBA" id="ARBA00023015"/>
    </source>
</evidence>
<dbReference type="eggNOG" id="COG1309">
    <property type="taxonomic scope" value="Bacteria"/>
</dbReference>
<dbReference type="Gene3D" id="1.10.357.10">
    <property type="entry name" value="Tetracycline Repressor, domain 2"/>
    <property type="match status" value="1"/>
</dbReference>
<dbReference type="AlphaFoldDB" id="A0A062U9D7"/>
<evidence type="ECO:0000313" key="6">
    <source>
        <dbReference type="EMBL" id="KCZ56981.1"/>
    </source>
</evidence>
<evidence type="ECO:0000256" key="3">
    <source>
        <dbReference type="ARBA" id="ARBA00023163"/>
    </source>
</evidence>
<dbReference type="PATRIC" id="fig|1280946.3.peg.294"/>
<dbReference type="Gene3D" id="1.10.10.60">
    <property type="entry name" value="Homeodomain-like"/>
    <property type="match status" value="1"/>
</dbReference>
<evidence type="ECO:0000256" key="2">
    <source>
        <dbReference type="ARBA" id="ARBA00023125"/>
    </source>
</evidence>
<dbReference type="OrthoDB" id="9811084at2"/>
<organism evidence="6 7">
    <name type="scientific">Hyphomonas beringensis</name>
    <dbReference type="NCBI Taxonomy" id="1280946"/>
    <lineage>
        <taxon>Bacteria</taxon>
        <taxon>Pseudomonadati</taxon>
        <taxon>Pseudomonadota</taxon>
        <taxon>Alphaproteobacteria</taxon>
        <taxon>Hyphomonadales</taxon>
        <taxon>Hyphomonadaceae</taxon>
        <taxon>Hyphomonas</taxon>
    </lineage>
</organism>
<dbReference type="Pfam" id="PF00440">
    <property type="entry name" value="TetR_N"/>
    <property type="match status" value="1"/>
</dbReference>
<dbReference type="InterPro" id="IPR023772">
    <property type="entry name" value="DNA-bd_HTH_TetR-type_CS"/>
</dbReference>
<proteinExistence type="predicted"/>
<protein>
    <recommendedName>
        <fullName evidence="5">HTH tetR-type domain-containing protein</fullName>
    </recommendedName>
</protein>
<dbReference type="SUPFAM" id="SSF46689">
    <property type="entry name" value="Homeodomain-like"/>
    <property type="match status" value="1"/>
</dbReference>
<comment type="caution">
    <text evidence="6">The sequence shown here is derived from an EMBL/GenBank/DDBJ whole genome shotgun (WGS) entry which is preliminary data.</text>
</comment>
<evidence type="ECO:0000313" key="7">
    <source>
        <dbReference type="Proteomes" id="UP000027037"/>
    </source>
</evidence>
<keyword evidence="3" id="KW-0804">Transcription</keyword>
<evidence type="ECO:0000259" key="5">
    <source>
        <dbReference type="PROSITE" id="PS50977"/>
    </source>
</evidence>
<keyword evidence="2 4" id="KW-0238">DNA-binding</keyword>
<dbReference type="STRING" id="1280946.HY29_07505"/>